<evidence type="ECO:0000256" key="1">
    <source>
        <dbReference type="SAM" id="MobiDB-lite"/>
    </source>
</evidence>
<gene>
    <name evidence="2" type="ORF">PCOR1329_LOCUS35047</name>
</gene>
<feature type="region of interest" description="Disordered" evidence="1">
    <location>
        <begin position="404"/>
        <end position="479"/>
    </location>
</feature>
<sequence length="479" mass="52540">MPPVLGRDAFFFHGDAELLKLEFVATKDARSAAQLQIWLCQLQLRMAVPEAAPAPGRPGAAAGGLEDAALLRGLTAAGPAEDGACAQVAAALERVLKELESGEPDEQALRREADVLLGRVLLRRGLTRLARSKTLRAVCHIYQEEAAVASALELLGAEEPADTAAEREAVEFLMQAAACFRGARDERLGGVAHACLAAVYCCHRGARAQRLALAHCERALRQRAAPVCNYPRPSFWHLWQDCPEFDHARHNVEWRRQKEEFAAASRSAAAAACCGPSVAGVHRRAPGAASAERPPRHAAGEGGEAATGPQQGLTKFREQHFQLMIAYNQAAAPEFENASLTVLLDYHQCLMEKIMDVKWSPEILHDFLKADFRMRTKWILSWQRREFTTFKDVITHHRGQSAYLFSGAGDRKRPRSESQPRGHVRSRGQGAQTPRDEQPRKASKPGGAAGASQPPAFTKGNWPGLERTNKKTGQPRRPF</sequence>
<feature type="compositionally biased region" description="Basic and acidic residues" evidence="1">
    <location>
        <begin position="409"/>
        <end position="420"/>
    </location>
</feature>
<evidence type="ECO:0000313" key="3">
    <source>
        <dbReference type="Proteomes" id="UP001189429"/>
    </source>
</evidence>
<comment type="caution">
    <text evidence="2">The sequence shown here is derived from an EMBL/GenBank/DDBJ whole genome shotgun (WGS) entry which is preliminary data.</text>
</comment>
<feature type="region of interest" description="Disordered" evidence="1">
    <location>
        <begin position="284"/>
        <end position="309"/>
    </location>
</feature>
<keyword evidence="3" id="KW-1185">Reference proteome</keyword>
<reference evidence="2" key="1">
    <citation type="submission" date="2023-10" db="EMBL/GenBank/DDBJ databases">
        <authorList>
            <person name="Chen Y."/>
            <person name="Shah S."/>
            <person name="Dougan E. K."/>
            <person name="Thang M."/>
            <person name="Chan C."/>
        </authorList>
    </citation>
    <scope>NUCLEOTIDE SEQUENCE [LARGE SCALE GENOMIC DNA]</scope>
</reference>
<dbReference type="EMBL" id="CAUYUJ010014284">
    <property type="protein sequence ID" value="CAK0839361.1"/>
    <property type="molecule type" value="Genomic_DNA"/>
</dbReference>
<protein>
    <submittedName>
        <fullName evidence="2">Uncharacterized protein</fullName>
    </submittedName>
</protein>
<feature type="compositionally biased region" description="Low complexity" evidence="1">
    <location>
        <begin position="444"/>
        <end position="456"/>
    </location>
</feature>
<accession>A0ABN9T330</accession>
<organism evidence="2 3">
    <name type="scientific">Prorocentrum cordatum</name>
    <dbReference type="NCBI Taxonomy" id="2364126"/>
    <lineage>
        <taxon>Eukaryota</taxon>
        <taxon>Sar</taxon>
        <taxon>Alveolata</taxon>
        <taxon>Dinophyceae</taxon>
        <taxon>Prorocentrales</taxon>
        <taxon>Prorocentraceae</taxon>
        <taxon>Prorocentrum</taxon>
    </lineage>
</organism>
<name>A0ABN9T330_9DINO</name>
<proteinExistence type="predicted"/>
<evidence type="ECO:0000313" key="2">
    <source>
        <dbReference type="EMBL" id="CAK0839361.1"/>
    </source>
</evidence>
<dbReference type="Proteomes" id="UP001189429">
    <property type="component" value="Unassembled WGS sequence"/>
</dbReference>